<name>I4ANM0_BERLS</name>
<dbReference type="HOGENOM" id="CLU_3080127_0_0_10"/>
<feature type="signal peptide" evidence="1">
    <location>
        <begin position="1"/>
        <end position="27"/>
    </location>
</feature>
<dbReference type="AlphaFoldDB" id="I4ANM0"/>
<dbReference type="STRING" id="880071.Fleli_3224"/>
<evidence type="ECO:0000313" key="3">
    <source>
        <dbReference type="Proteomes" id="UP000006054"/>
    </source>
</evidence>
<evidence type="ECO:0000256" key="1">
    <source>
        <dbReference type="SAM" id="SignalP"/>
    </source>
</evidence>
<reference evidence="3" key="1">
    <citation type="submission" date="2012-06" db="EMBL/GenBank/DDBJ databases">
        <title>The complete genome of Flexibacter litoralis DSM 6794.</title>
        <authorList>
            <person name="Lucas S."/>
            <person name="Copeland A."/>
            <person name="Lapidus A."/>
            <person name="Glavina del Rio T."/>
            <person name="Dalin E."/>
            <person name="Tice H."/>
            <person name="Bruce D."/>
            <person name="Goodwin L."/>
            <person name="Pitluck S."/>
            <person name="Peters L."/>
            <person name="Ovchinnikova G."/>
            <person name="Lu M."/>
            <person name="Kyrpides N."/>
            <person name="Mavromatis K."/>
            <person name="Ivanova N."/>
            <person name="Brettin T."/>
            <person name="Detter J.C."/>
            <person name="Han C."/>
            <person name="Larimer F."/>
            <person name="Land M."/>
            <person name="Hauser L."/>
            <person name="Markowitz V."/>
            <person name="Cheng J.-F."/>
            <person name="Hugenholtz P."/>
            <person name="Woyke T."/>
            <person name="Wu D."/>
            <person name="Spring S."/>
            <person name="Lang E."/>
            <person name="Kopitz M."/>
            <person name="Brambilla E."/>
            <person name="Klenk H.-P."/>
            <person name="Eisen J.A."/>
        </authorList>
    </citation>
    <scope>NUCLEOTIDE SEQUENCE [LARGE SCALE GENOMIC DNA]</scope>
    <source>
        <strain evidence="3">ATCC 23117 / DSM 6794 / NBRC 15988 / NCIMB 1366 / Sio-4</strain>
    </source>
</reference>
<accession>I4ANM0</accession>
<protein>
    <recommendedName>
        <fullName evidence="4">Lipoprotein</fullName>
    </recommendedName>
</protein>
<feature type="chain" id="PRO_5003685548" description="Lipoprotein" evidence="1">
    <location>
        <begin position="28"/>
        <end position="52"/>
    </location>
</feature>
<evidence type="ECO:0000313" key="2">
    <source>
        <dbReference type="EMBL" id="AFM05555.1"/>
    </source>
</evidence>
<gene>
    <name evidence="2" type="ordered locus">Fleli_3224</name>
</gene>
<evidence type="ECO:0008006" key="4">
    <source>
        <dbReference type="Google" id="ProtNLM"/>
    </source>
</evidence>
<organism evidence="2 3">
    <name type="scientific">Bernardetia litoralis (strain ATCC 23117 / DSM 6794 / NBRC 15988 / NCIMB 1366 / Fx l1 / Sio-4)</name>
    <name type="common">Flexibacter litoralis</name>
    <dbReference type="NCBI Taxonomy" id="880071"/>
    <lineage>
        <taxon>Bacteria</taxon>
        <taxon>Pseudomonadati</taxon>
        <taxon>Bacteroidota</taxon>
        <taxon>Cytophagia</taxon>
        <taxon>Cytophagales</taxon>
        <taxon>Bernardetiaceae</taxon>
        <taxon>Bernardetia</taxon>
    </lineage>
</organism>
<dbReference type="Proteomes" id="UP000006054">
    <property type="component" value="Chromosome"/>
</dbReference>
<dbReference type="PROSITE" id="PS51257">
    <property type="entry name" value="PROKAR_LIPOPROTEIN"/>
    <property type="match status" value="1"/>
</dbReference>
<keyword evidence="3" id="KW-1185">Reference proteome</keyword>
<proteinExistence type="predicted"/>
<keyword evidence="1" id="KW-0732">Signal</keyword>
<dbReference type="RefSeq" id="WP_014798985.1">
    <property type="nucleotide sequence ID" value="NC_018018.1"/>
</dbReference>
<dbReference type="KEGG" id="fli:Fleli_3224"/>
<sequence length="52" mass="5961" precursor="true">MNSINKTIFSKKRIAILLLTVFSTAIMSSCVHSPKQAWTPKYKSYKASKKKR</sequence>
<dbReference type="EMBL" id="CP003345">
    <property type="protein sequence ID" value="AFM05555.1"/>
    <property type="molecule type" value="Genomic_DNA"/>
</dbReference>